<dbReference type="Proteomes" id="UP001560573">
    <property type="component" value="Unassembled WGS sequence"/>
</dbReference>
<feature type="domain" description="PKD" evidence="2">
    <location>
        <begin position="591"/>
        <end position="656"/>
    </location>
</feature>
<keyword evidence="4" id="KW-1185">Reference proteome</keyword>
<dbReference type="Pfam" id="PF22352">
    <property type="entry name" value="K319L-like_PKD"/>
    <property type="match status" value="5"/>
</dbReference>
<dbReference type="InterPro" id="IPR026444">
    <property type="entry name" value="Secre_tail"/>
</dbReference>
<gene>
    <name evidence="3" type="ORF">QTN47_12040</name>
</gene>
<name>A0ABV3ZI92_9BACT</name>
<dbReference type="RefSeq" id="WP_369329641.1">
    <property type="nucleotide sequence ID" value="NZ_JAULBC010000003.1"/>
</dbReference>
<dbReference type="NCBIfam" id="TIGR04183">
    <property type="entry name" value="Por_Secre_tail"/>
    <property type="match status" value="1"/>
</dbReference>
<dbReference type="InterPro" id="IPR022409">
    <property type="entry name" value="PKD/Chitinase_dom"/>
</dbReference>
<dbReference type="InterPro" id="IPR035986">
    <property type="entry name" value="PKD_dom_sf"/>
</dbReference>
<dbReference type="Gene3D" id="3.40.50.1820">
    <property type="entry name" value="alpha/beta hydrolase"/>
    <property type="match status" value="1"/>
</dbReference>
<keyword evidence="1" id="KW-0732">Signal</keyword>
<proteinExistence type="predicted"/>
<dbReference type="PROSITE" id="PS50093">
    <property type="entry name" value="PKD"/>
    <property type="match status" value="2"/>
</dbReference>
<comment type="caution">
    <text evidence="3">The sequence shown here is derived from an EMBL/GenBank/DDBJ whole genome shotgun (WGS) entry which is preliminary data.</text>
</comment>
<dbReference type="Pfam" id="PF18962">
    <property type="entry name" value="Por_Secre_tail"/>
    <property type="match status" value="1"/>
</dbReference>
<feature type="signal peptide" evidence="1">
    <location>
        <begin position="1"/>
        <end position="30"/>
    </location>
</feature>
<protein>
    <submittedName>
        <fullName evidence="3">PKD domain-containing protein</fullName>
    </submittedName>
</protein>
<feature type="domain" description="PKD" evidence="2">
    <location>
        <begin position="309"/>
        <end position="373"/>
    </location>
</feature>
<dbReference type="InterPro" id="IPR013783">
    <property type="entry name" value="Ig-like_fold"/>
</dbReference>
<dbReference type="Pfam" id="PF02230">
    <property type="entry name" value="Abhydrolase_2"/>
    <property type="match status" value="1"/>
</dbReference>
<dbReference type="PANTHER" id="PTHR46182:SF2">
    <property type="entry name" value="FI19480P1"/>
    <property type="match status" value="1"/>
</dbReference>
<dbReference type="SUPFAM" id="SSF53474">
    <property type="entry name" value="alpha/beta-Hydrolases"/>
    <property type="match status" value="1"/>
</dbReference>
<organism evidence="3 4">
    <name type="scientific">Danxiaibacter flavus</name>
    <dbReference type="NCBI Taxonomy" id="3049108"/>
    <lineage>
        <taxon>Bacteria</taxon>
        <taxon>Pseudomonadati</taxon>
        <taxon>Bacteroidota</taxon>
        <taxon>Chitinophagia</taxon>
        <taxon>Chitinophagales</taxon>
        <taxon>Chitinophagaceae</taxon>
        <taxon>Danxiaibacter</taxon>
    </lineage>
</organism>
<dbReference type="EMBL" id="JAULBC010000003">
    <property type="protein sequence ID" value="MEX6688233.1"/>
    <property type="molecule type" value="Genomic_DNA"/>
</dbReference>
<evidence type="ECO:0000259" key="2">
    <source>
        <dbReference type="PROSITE" id="PS50093"/>
    </source>
</evidence>
<dbReference type="CDD" id="cd00146">
    <property type="entry name" value="PKD"/>
    <property type="match status" value="1"/>
</dbReference>
<dbReference type="InterPro" id="IPR000601">
    <property type="entry name" value="PKD_dom"/>
</dbReference>
<dbReference type="Gene3D" id="2.60.40.10">
    <property type="entry name" value="Immunoglobulins"/>
    <property type="match status" value="5"/>
</dbReference>
<accession>A0ABV3ZI92</accession>
<evidence type="ECO:0000313" key="4">
    <source>
        <dbReference type="Proteomes" id="UP001560573"/>
    </source>
</evidence>
<reference evidence="3 4" key="1">
    <citation type="submission" date="2023-07" db="EMBL/GenBank/DDBJ databases">
        <authorList>
            <person name="Lian W.-H."/>
        </authorList>
    </citation>
    <scope>NUCLEOTIDE SEQUENCE [LARGE SCALE GENOMIC DNA]</scope>
    <source>
        <strain evidence="3 4">SYSU DXS3180</strain>
    </source>
</reference>
<feature type="chain" id="PRO_5045768441" evidence="1">
    <location>
        <begin position="31"/>
        <end position="873"/>
    </location>
</feature>
<dbReference type="InterPro" id="IPR029865">
    <property type="entry name" value="KIAA0319-like"/>
</dbReference>
<dbReference type="InterPro" id="IPR029058">
    <property type="entry name" value="AB_hydrolase_fold"/>
</dbReference>
<dbReference type="PANTHER" id="PTHR46182">
    <property type="entry name" value="FI19480P1"/>
    <property type="match status" value="1"/>
</dbReference>
<evidence type="ECO:0000313" key="3">
    <source>
        <dbReference type="EMBL" id="MEX6688233.1"/>
    </source>
</evidence>
<evidence type="ECO:0000256" key="1">
    <source>
        <dbReference type="SAM" id="SignalP"/>
    </source>
</evidence>
<dbReference type="InterPro" id="IPR003140">
    <property type="entry name" value="PLipase/COase/thioEstase"/>
</dbReference>
<dbReference type="SMART" id="SM00089">
    <property type="entry name" value="PKD"/>
    <property type="match status" value="5"/>
</dbReference>
<sequence>MHRNFTISMRTLFAMAIFLLSLANLNKADAQTNTPRTVSISSNIGGYWEYLPADYATSGKKYPVLFFFHGVGEQGDGSTSALQLVLKNGPPKLINNGTFPKTFTVNGKTFSFIVICPQMKNSQWIMSDYKALIAYMKSKYRIDTTRIYLSGLSMGGGNAMYYSSNDGNVSKTIAATVTASEASRPNSYTVRTLATANVPVWLCTNKIDPTVPPSYSISWHDSLAKYVPKMPTQPLLDVFDASGHDSWTQTFDPNFRPRGLNVYEWMLQYTRGTSTTAPTTPTTNVYPKITVPASVTLPVTSVTLDGTGSTTNNGATISSYLWKVVSGPSGYTLGSSTSSKATLSNVAAGTYSLQLTVTNNYGVTATASASLVVNAATQGPVAVINGASNITLPKDSVTLDGTKSTDASGTVTTYTWSCLSGPTGYTIVSPSSATTRVTKLSAGTYKFKLTIKDDKGATSADTAAFTVSNPTVTGPVIVFKAPSSVTTSSITLDASGSYTAAGRTITKYDWRYISGPKGATYTDSTKPVITVSNLKTGTYTYALKISDGTTSVSGTVSFAATVASTTVSAKISAPSSVVLPTSSVTLDGTGSTTSSGATITNYSWSVSSAPTGYTLVNSSSSKATLSNLAAGTYTVQLAVTNSSGVKASTTANIAVTNDDATGPVVVFKAPVTVSATSVILDASASYTVPGRTITKYDWRYIAGPKGAVYTDSTKPAITLSKLVAGTYTYQVKISDSKASATARIIFTVASSTARVAATDTAASSIASATVTSSSFATPGSVAESAKQQATLKLAPVPTRDNLQLMLNNSSSGRVSIRVTDMSGRTMLLKNAATKQFASWQDNINVAGFMSGVYFVEIFVGNEKFTGKFVKAGS</sequence>
<dbReference type="SUPFAM" id="SSF49299">
    <property type="entry name" value="PKD domain"/>
    <property type="match status" value="3"/>
</dbReference>